<sequence>PRTIPVKYQTTIHNKLFTAIIDSKTAISMIIQQAAKEIELEIDTPSNSLILSALGKQVRPLGVIKDVPVEIAGITIPISIEVVLATTYSFILKNDWFCKEEEYEDKELISHEAYTLEAEFNNIEDSGWTIY</sequence>
<evidence type="ECO:0000313" key="2">
    <source>
        <dbReference type="Proteomes" id="UP000789920"/>
    </source>
</evidence>
<comment type="caution">
    <text evidence="1">The sequence shown here is derived from an EMBL/GenBank/DDBJ whole genome shotgun (WGS) entry which is preliminary data.</text>
</comment>
<accession>A0ACA9Q749</accession>
<reference evidence="1" key="1">
    <citation type="submission" date="2021-06" db="EMBL/GenBank/DDBJ databases">
        <authorList>
            <person name="Kallberg Y."/>
            <person name="Tangrot J."/>
            <person name="Rosling A."/>
        </authorList>
    </citation>
    <scope>NUCLEOTIDE SEQUENCE</scope>
    <source>
        <strain evidence="1">MA461A</strain>
    </source>
</reference>
<feature type="non-terminal residue" evidence="1">
    <location>
        <position position="1"/>
    </location>
</feature>
<keyword evidence="2" id="KW-1185">Reference proteome</keyword>
<dbReference type="Proteomes" id="UP000789920">
    <property type="component" value="Unassembled WGS sequence"/>
</dbReference>
<protein>
    <submittedName>
        <fullName evidence="1">2079_t:CDS:1</fullName>
    </submittedName>
</protein>
<name>A0ACA9Q749_9GLOM</name>
<proteinExistence type="predicted"/>
<dbReference type="EMBL" id="CAJVQC010028707">
    <property type="protein sequence ID" value="CAG8740433.1"/>
    <property type="molecule type" value="Genomic_DNA"/>
</dbReference>
<evidence type="ECO:0000313" key="1">
    <source>
        <dbReference type="EMBL" id="CAG8740433.1"/>
    </source>
</evidence>
<gene>
    <name evidence="1" type="ORF">RPERSI_LOCUS13095</name>
</gene>
<organism evidence="1 2">
    <name type="scientific">Racocetra persica</name>
    <dbReference type="NCBI Taxonomy" id="160502"/>
    <lineage>
        <taxon>Eukaryota</taxon>
        <taxon>Fungi</taxon>
        <taxon>Fungi incertae sedis</taxon>
        <taxon>Mucoromycota</taxon>
        <taxon>Glomeromycotina</taxon>
        <taxon>Glomeromycetes</taxon>
        <taxon>Diversisporales</taxon>
        <taxon>Gigasporaceae</taxon>
        <taxon>Racocetra</taxon>
    </lineage>
</organism>